<dbReference type="GO" id="GO:0035243">
    <property type="term" value="F:protein-arginine omega-N symmetric methyltransferase activity"/>
    <property type="evidence" value="ECO:0007669"/>
    <property type="project" value="UniProtKB-EC"/>
</dbReference>
<comment type="similarity">
    <text evidence="2">Belongs to the NDUFAF7 family.</text>
</comment>
<dbReference type="GO" id="GO:0005739">
    <property type="term" value="C:mitochondrion"/>
    <property type="evidence" value="ECO:0007669"/>
    <property type="project" value="UniProtKB-SubCell"/>
</dbReference>
<protein>
    <recommendedName>
        <fullName evidence="4">type II protein arginine methyltransferase</fullName>
        <ecNumber evidence="4">2.1.1.320</ecNumber>
    </recommendedName>
</protein>
<organism evidence="11 12">
    <name type="scientific">Rhizoctonia solani</name>
    <dbReference type="NCBI Taxonomy" id="456999"/>
    <lineage>
        <taxon>Eukaryota</taxon>
        <taxon>Fungi</taxon>
        <taxon>Dikarya</taxon>
        <taxon>Basidiomycota</taxon>
        <taxon>Agaricomycotina</taxon>
        <taxon>Agaricomycetes</taxon>
        <taxon>Cantharellales</taxon>
        <taxon>Ceratobasidiaceae</taxon>
        <taxon>Rhizoctonia</taxon>
    </lineage>
</organism>
<dbReference type="InterPro" id="IPR038375">
    <property type="entry name" value="NDUFAF7_sf"/>
</dbReference>
<accession>A0A8H7H3R5</accession>
<dbReference type="GO" id="GO:0032259">
    <property type="term" value="P:methylation"/>
    <property type="evidence" value="ECO:0007669"/>
    <property type="project" value="UniProtKB-KW"/>
</dbReference>
<dbReference type="InterPro" id="IPR001910">
    <property type="entry name" value="Inosine/uridine_hydrolase_dom"/>
</dbReference>
<dbReference type="AlphaFoldDB" id="A0A8H7H3R5"/>
<dbReference type="Gene3D" id="3.40.50.12710">
    <property type="match status" value="1"/>
</dbReference>
<dbReference type="InterPro" id="IPR036452">
    <property type="entry name" value="Ribo_hydro-like"/>
</dbReference>
<comment type="subcellular location">
    <subcellularLocation>
        <location evidence="1">Mitochondrion</location>
    </subcellularLocation>
</comment>
<evidence type="ECO:0000256" key="5">
    <source>
        <dbReference type="ARBA" id="ARBA00022603"/>
    </source>
</evidence>
<evidence type="ECO:0000256" key="1">
    <source>
        <dbReference type="ARBA" id="ARBA00004173"/>
    </source>
</evidence>
<evidence type="ECO:0000256" key="8">
    <source>
        <dbReference type="ARBA" id="ARBA00048612"/>
    </source>
</evidence>
<evidence type="ECO:0000256" key="6">
    <source>
        <dbReference type="ARBA" id="ARBA00022679"/>
    </source>
</evidence>
<dbReference type="InterPro" id="IPR003788">
    <property type="entry name" value="NDUFAF7"/>
</dbReference>
<dbReference type="GO" id="GO:0032981">
    <property type="term" value="P:mitochondrial respiratory chain complex I assembly"/>
    <property type="evidence" value="ECO:0007669"/>
    <property type="project" value="TreeGrafter"/>
</dbReference>
<evidence type="ECO:0000256" key="9">
    <source>
        <dbReference type="SAM" id="MobiDB-lite"/>
    </source>
</evidence>
<evidence type="ECO:0000313" key="12">
    <source>
        <dbReference type="Proteomes" id="UP000650582"/>
    </source>
</evidence>
<gene>
    <name evidence="11" type="ORF">RHS04_07423</name>
</gene>
<dbReference type="Pfam" id="PF01156">
    <property type="entry name" value="IU_nuc_hydro"/>
    <property type="match status" value="1"/>
</dbReference>
<evidence type="ECO:0000256" key="2">
    <source>
        <dbReference type="ARBA" id="ARBA00005891"/>
    </source>
</evidence>
<evidence type="ECO:0000313" key="11">
    <source>
        <dbReference type="EMBL" id="KAF8674208.1"/>
    </source>
</evidence>
<dbReference type="Gene3D" id="3.90.245.10">
    <property type="entry name" value="Ribonucleoside hydrolase-like"/>
    <property type="match status" value="1"/>
</dbReference>
<dbReference type="PANTHER" id="PTHR12049">
    <property type="entry name" value="PROTEIN ARGININE METHYLTRANSFERASE NDUFAF7, MITOCHONDRIAL"/>
    <property type="match status" value="1"/>
</dbReference>
<dbReference type="Pfam" id="PF02636">
    <property type="entry name" value="Methyltransf_28"/>
    <property type="match status" value="1"/>
</dbReference>
<evidence type="ECO:0000256" key="4">
    <source>
        <dbReference type="ARBA" id="ARBA00011935"/>
    </source>
</evidence>
<keyword evidence="6" id="KW-0808">Transferase</keyword>
<sequence length="887" mass="96856">MQSATPKLIFDTDANDVLALLLLLASNEAELALITVTFGNTELKHAYTNVLKVYQLVLDHLERYPGDRNRFPNLKSKPKVCSGATGPLSGVPHLAQYFHGPDGLSDISTTHPEFNVRDPSVLSEVIEESETAAEDAIIELLSESPEDSVTVVAVGPLTNIARVWVKNPTALRRARRIVVMGGALDVPGNTSATAEFNFFADPQSAAMIMDAAKSESINLLLAPLDITTQHGIPYTHLIDPNLLSGPLVNGSELLQTMTPLRAFTSAFLYRVRRVTRELGIPDVFDMHDPLAVWAGLVHATLPRNAPLLEGWGVEKRDFVIECAGQYTKGMCVVDRRGTTDETGGVRSIDGVQGVDKAKTKPALGVKVLTSTPGLSTLENLMVEKLFWDLRKRTTELLFLLTTHPNKYMIFLLPNTTMLGSKSRNFGSKMVYGPTSSTAFKKHNSPALRPRPQPQPRALHSTGALDTGTAPLPSTATPLHKIIHGSIRAKGPISVAQYMQMCLSHPVEGYYMKGEPIGAQGDFVTSPEISQLFGELVGIWLVSQWLERGMNRPIQVVELGPGRGTLMDDMLRTIESIGQTRGRVQAVHLVETSAKLREEQKSRLSARIPAELLHWYDRIEDVPNNADVYTLLVAHEFFDAVPIHIIKTGQKTPGGFQEILVDIDRTAQILSDSSPSLVNNPSLLANNSPAKPQSPGFRYVLSGQSSPLARTLGESSARFSQVPEGHRIEVSPSSWAIVRGVGDLIGKGGGAGLVIDYGDDRAFGASFRGFHKHKLVDVFHQPGFCDLTANVDFAYLKEALKFTSTTSHGPITQHAFLAKMGAPIRLHRLLQGAKDDETRERLKKGAARLIDLAGMGGQYKVMGITSGEKQEQVYPFGYDSSERQTKQA</sequence>
<keyword evidence="7" id="KW-0496">Mitochondrion</keyword>
<dbReference type="EC" id="2.1.1.320" evidence="4"/>
<feature type="region of interest" description="Disordered" evidence="9">
    <location>
        <begin position="438"/>
        <end position="470"/>
    </location>
</feature>
<name>A0A8H7H3R5_9AGAM</name>
<dbReference type="GO" id="GO:0016799">
    <property type="term" value="F:hydrolase activity, hydrolyzing N-glycosyl compounds"/>
    <property type="evidence" value="ECO:0007669"/>
    <property type="project" value="InterPro"/>
</dbReference>
<dbReference type="SUPFAM" id="SSF53335">
    <property type="entry name" value="S-adenosyl-L-methionine-dependent methyltransferases"/>
    <property type="match status" value="1"/>
</dbReference>
<dbReference type="Proteomes" id="UP000650582">
    <property type="component" value="Unassembled WGS sequence"/>
</dbReference>
<dbReference type="SUPFAM" id="SSF53590">
    <property type="entry name" value="Nucleoside hydrolase"/>
    <property type="match status" value="1"/>
</dbReference>
<dbReference type="InterPro" id="IPR029063">
    <property type="entry name" value="SAM-dependent_MTases_sf"/>
</dbReference>
<comment type="similarity">
    <text evidence="3">Belongs to the IUNH family.</text>
</comment>
<comment type="catalytic activity">
    <reaction evidence="8">
        <text>L-arginyl-[protein] + 2 S-adenosyl-L-methionine = N(omega),N(omega)'-dimethyl-L-arginyl-[protein] + 2 S-adenosyl-L-homocysteine + 2 H(+)</text>
        <dbReference type="Rhea" id="RHEA:48108"/>
        <dbReference type="Rhea" id="RHEA-COMP:10532"/>
        <dbReference type="Rhea" id="RHEA-COMP:11992"/>
        <dbReference type="ChEBI" id="CHEBI:15378"/>
        <dbReference type="ChEBI" id="CHEBI:29965"/>
        <dbReference type="ChEBI" id="CHEBI:57856"/>
        <dbReference type="ChEBI" id="CHEBI:59789"/>
        <dbReference type="ChEBI" id="CHEBI:88221"/>
        <dbReference type="EC" id="2.1.1.320"/>
    </reaction>
</comment>
<reference evidence="11" key="1">
    <citation type="submission" date="2020-09" db="EMBL/GenBank/DDBJ databases">
        <title>Comparative genome analyses of four rice-infecting Rhizoctonia solani isolates reveal extensive enrichment of homogalacturonan modification genes.</title>
        <authorList>
            <person name="Lee D.-Y."/>
            <person name="Jeon J."/>
            <person name="Kim K.-T."/>
            <person name="Cheong K."/>
            <person name="Song H."/>
            <person name="Choi G."/>
            <person name="Ko J."/>
            <person name="Opiyo S.O."/>
            <person name="Zuo S."/>
            <person name="Madhav S."/>
            <person name="Lee Y.-H."/>
            <person name="Wang G.-L."/>
        </authorList>
    </citation>
    <scope>NUCLEOTIDE SEQUENCE</scope>
    <source>
        <strain evidence="11">AG1-IA YN-7</strain>
    </source>
</reference>
<dbReference type="PANTHER" id="PTHR12049:SF7">
    <property type="entry name" value="PROTEIN ARGININE METHYLTRANSFERASE NDUFAF7, MITOCHONDRIAL"/>
    <property type="match status" value="1"/>
</dbReference>
<evidence type="ECO:0000256" key="3">
    <source>
        <dbReference type="ARBA" id="ARBA00009176"/>
    </source>
</evidence>
<proteinExistence type="inferred from homology"/>
<keyword evidence="5" id="KW-0489">Methyltransferase</keyword>
<evidence type="ECO:0000256" key="7">
    <source>
        <dbReference type="ARBA" id="ARBA00023128"/>
    </source>
</evidence>
<comment type="caution">
    <text evidence="11">The sequence shown here is derived from an EMBL/GenBank/DDBJ whole genome shotgun (WGS) entry which is preliminary data.</text>
</comment>
<feature type="domain" description="Inosine/uridine-preferring nucleoside hydrolase" evidence="10">
    <location>
        <begin position="8"/>
        <end position="356"/>
    </location>
</feature>
<dbReference type="EMBL" id="JACYCC010000131">
    <property type="protein sequence ID" value="KAF8674208.1"/>
    <property type="molecule type" value="Genomic_DNA"/>
</dbReference>
<evidence type="ECO:0000259" key="10">
    <source>
        <dbReference type="Pfam" id="PF01156"/>
    </source>
</evidence>